<keyword evidence="8" id="KW-0800">Toxin</keyword>
<dbReference type="GO" id="GO:0004540">
    <property type="term" value="F:RNA nuclease activity"/>
    <property type="evidence" value="ECO:0007669"/>
    <property type="project" value="InterPro"/>
</dbReference>
<evidence type="ECO:0000313" key="10">
    <source>
        <dbReference type="EMBL" id="PZQ14214.1"/>
    </source>
</evidence>
<protein>
    <recommendedName>
        <fullName evidence="8">Ribonuclease VapC</fullName>
        <shortName evidence="8">RNase VapC</shortName>
        <ecNumber evidence="8">3.1.-.-</ecNumber>
    </recommendedName>
    <alternativeName>
        <fullName evidence="8">Toxin VapC</fullName>
    </alternativeName>
</protein>
<dbReference type="Proteomes" id="UP000249577">
    <property type="component" value="Unassembled WGS sequence"/>
</dbReference>
<keyword evidence="4 8" id="KW-0479">Metal-binding</keyword>
<comment type="function">
    <text evidence="8">Toxic component of a toxin-antitoxin (TA) system. An RNase.</text>
</comment>
<evidence type="ECO:0000256" key="1">
    <source>
        <dbReference type="ARBA" id="ARBA00001946"/>
    </source>
</evidence>
<dbReference type="GO" id="GO:0090729">
    <property type="term" value="F:toxin activity"/>
    <property type="evidence" value="ECO:0007669"/>
    <property type="project" value="UniProtKB-KW"/>
</dbReference>
<dbReference type="Gene3D" id="3.40.50.1010">
    <property type="entry name" value="5'-nuclease"/>
    <property type="match status" value="1"/>
</dbReference>
<keyword evidence="2 8" id="KW-1277">Toxin-antitoxin system</keyword>
<feature type="binding site" evidence="8">
    <location>
        <position position="5"/>
    </location>
    <ligand>
        <name>Mg(2+)</name>
        <dbReference type="ChEBI" id="CHEBI:18420"/>
    </ligand>
</feature>
<dbReference type="Pfam" id="PF01850">
    <property type="entry name" value="PIN"/>
    <property type="match status" value="1"/>
</dbReference>
<feature type="domain" description="PIN" evidence="9">
    <location>
        <begin position="2"/>
        <end position="124"/>
    </location>
</feature>
<comment type="caution">
    <text evidence="10">The sequence shown here is derived from an EMBL/GenBank/DDBJ whole genome shotgun (WGS) entry which is preliminary data.</text>
</comment>
<dbReference type="EMBL" id="QFPN01000006">
    <property type="protein sequence ID" value="PZQ14214.1"/>
    <property type="molecule type" value="Genomic_DNA"/>
</dbReference>
<dbReference type="InterPro" id="IPR002716">
    <property type="entry name" value="PIN_dom"/>
</dbReference>
<evidence type="ECO:0000256" key="8">
    <source>
        <dbReference type="HAMAP-Rule" id="MF_00265"/>
    </source>
</evidence>
<dbReference type="SUPFAM" id="SSF88723">
    <property type="entry name" value="PIN domain-like"/>
    <property type="match status" value="1"/>
</dbReference>
<evidence type="ECO:0000256" key="7">
    <source>
        <dbReference type="ARBA" id="ARBA00038093"/>
    </source>
</evidence>
<keyword evidence="6 8" id="KW-0460">Magnesium</keyword>
<gene>
    <name evidence="8" type="primary">vapC</name>
    <name evidence="10" type="ORF">DI565_12335</name>
</gene>
<dbReference type="InterPro" id="IPR022907">
    <property type="entry name" value="VapC_family"/>
</dbReference>
<dbReference type="AlphaFoldDB" id="A0A2W5KEP1"/>
<evidence type="ECO:0000259" key="9">
    <source>
        <dbReference type="Pfam" id="PF01850"/>
    </source>
</evidence>
<evidence type="ECO:0000256" key="5">
    <source>
        <dbReference type="ARBA" id="ARBA00022801"/>
    </source>
</evidence>
<dbReference type="GO" id="GO:0016787">
    <property type="term" value="F:hydrolase activity"/>
    <property type="evidence" value="ECO:0007669"/>
    <property type="project" value="UniProtKB-KW"/>
</dbReference>
<proteinExistence type="inferred from homology"/>
<evidence type="ECO:0000256" key="4">
    <source>
        <dbReference type="ARBA" id="ARBA00022723"/>
    </source>
</evidence>
<accession>A0A2W5KEP1</accession>
<dbReference type="InterPro" id="IPR050556">
    <property type="entry name" value="Type_II_TA_system_RNase"/>
</dbReference>
<name>A0A2W5KEP1_ANCNO</name>
<comment type="similarity">
    <text evidence="7 8">Belongs to the PINc/VapC protein family.</text>
</comment>
<dbReference type="HAMAP" id="MF_00265">
    <property type="entry name" value="VapC_Nob1"/>
    <property type="match status" value="1"/>
</dbReference>
<dbReference type="InterPro" id="IPR029060">
    <property type="entry name" value="PIN-like_dom_sf"/>
</dbReference>
<organism evidence="10 11">
    <name type="scientific">Ancylobacter novellus</name>
    <name type="common">Thiobacillus novellus</name>
    <dbReference type="NCBI Taxonomy" id="921"/>
    <lineage>
        <taxon>Bacteria</taxon>
        <taxon>Pseudomonadati</taxon>
        <taxon>Pseudomonadota</taxon>
        <taxon>Alphaproteobacteria</taxon>
        <taxon>Hyphomicrobiales</taxon>
        <taxon>Xanthobacteraceae</taxon>
        <taxon>Ancylobacter</taxon>
    </lineage>
</organism>
<keyword evidence="5 8" id="KW-0378">Hydrolase</keyword>
<dbReference type="GO" id="GO:0000287">
    <property type="term" value="F:magnesium ion binding"/>
    <property type="evidence" value="ECO:0007669"/>
    <property type="project" value="UniProtKB-UniRule"/>
</dbReference>
<reference evidence="10 11" key="1">
    <citation type="submission" date="2017-08" db="EMBL/GenBank/DDBJ databases">
        <title>Infants hospitalized years apart are colonized by the same room-sourced microbial strains.</title>
        <authorList>
            <person name="Brooks B."/>
            <person name="Olm M.R."/>
            <person name="Firek B.A."/>
            <person name="Baker R."/>
            <person name="Thomas B.C."/>
            <person name="Morowitz M.J."/>
            <person name="Banfield J.F."/>
        </authorList>
    </citation>
    <scope>NUCLEOTIDE SEQUENCE [LARGE SCALE GENOMIC DNA]</scope>
    <source>
        <strain evidence="10">S2_005_003_R2_43</strain>
    </source>
</reference>
<evidence type="ECO:0000256" key="3">
    <source>
        <dbReference type="ARBA" id="ARBA00022722"/>
    </source>
</evidence>
<feature type="binding site" evidence="8">
    <location>
        <position position="104"/>
    </location>
    <ligand>
        <name>Mg(2+)</name>
        <dbReference type="ChEBI" id="CHEBI:18420"/>
    </ligand>
</feature>
<evidence type="ECO:0000256" key="6">
    <source>
        <dbReference type="ARBA" id="ARBA00022842"/>
    </source>
</evidence>
<dbReference type="PANTHER" id="PTHR33653:SF1">
    <property type="entry name" value="RIBONUCLEASE VAPC2"/>
    <property type="match status" value="1"/>
</dbReference>
<evidence type="ECO:0000256" key="2">
    <source>
        <dbReference type="ARBA" id="ARBA00022649"/>
    </source>
</evidence>
<dbReference type="PANTHER" id="PTHR33653">
    <property type="entry name" value="RIBONUCLEASE VAPC2"/>
    <property type="match status" value="1"/>
</dbReference>
<dbReference type="EC" id="3.1.-.-" evidence="8"/>
<dbReference type="CDD" id="cd18731">
    <property type="entry name" value="PIN_NgFitB-like"/>
    <property type="match status" value="1"/>
</dbReference>
<keyword evidence="3 8" id="KW-0540">Nuclease</keyword>
<comment type="cofactor">
    <cofactor evidence="1 8">
        <name>Mg(2+)</name>
        <dbReference type="ChEBI" id="CHEBI:18420"/>
    </cofactor>
</comment>
<sequence length="140" mass="15491">MIIVDTNVISEAMRPEPDRRVMRWLAEQDPEDLFTTAITAAEMRYGVATMPAGRRRAEYERVADAILQRDFAGRVLPFDAEAAVHYATIAAQPGMAKNDGSLFDAMIASIALRRGAPVATRNVRHFAPMGVAILNPWDHP</sequence>
<evidence type="ECO:0000313" key="11">
    <source>
        <dbReference type="Proteomes" id="UP000249577"/>
    </source>
</evidence>